<dbReference type="EMBL" id="HBUE01207741">
    <property type="protein sequence ID" value="CAG6533005.1"/>
    <property type="molecule type" value="Transcribed_RNA"/>
</dbReference>
<dbReference type="EMBL" id="HBUE01314056">
    <property type="protein sequence ID" value="CAG6584879.1"/>
    <property type="molecule type" value="Transcribed_RNA"/>
</dbReference>
<proteinExistence type="predicted"/>
<organism evidence="1">
    <name type="scientific">Culex pipiens</name>
    <name type="common">House mosquito</name>
    <dbReference type="NCBI Taxonomy" id="7175"/>
    <lineage>
        <taxon>Eukaryota</taxon>
        <taxon>Metazoa</taxon>
        <taxon>Ecdysozoa</taxon>
        <taxon>Arthropoda</taxon>
        <taxon>Hexapoda</taxon>
        <taxon>Insecta</taxon>
        <taxon>Pterygota</taxon>
        <taxon>Neoptera</taxon>
        <taxon>Endopterygota</taxon>
        <taxon>Diptera</taxon>
        <taxon>Nematocera</taxon>
        <taxon>Culicoidea</taxon>
        <taxon>Culicidae</taxon>
        <taxon>Culicinae</taxon>
        <taxon>Culicini</taxon>
        <taxon>Culex</taxon>
        <taxon>Culex</taxon>
    </lineage>
</organism>
<accession>A0A8D8K761</accession>
<evidence type="ECO:0000313" key="1">
    <source>
        <dbReference type="EMBL" id="CAG6584878.1"/>
    </source>
</evidence>
<reference evidence="1" key="1">
    <citation type="submission" date="2021-05" db="EMBL/GenBank/DDBJ databases">
        <authorList>
            <person name="Alioto T."/>
            <person name="Alioto T."/>
            <person name="Gomez Garrido J."/>
        </authorList>
    </citation>
    <scope>NUCLEOTIDE SEQUENCE</scope>
</reference>
<name>A0A8D8K761_CULPI</name>
<sequence>MSAIFCMWYSRHWRQSFWWILCKMSELQQFGFCLPSSCFELWRSGLHVRRRRWVGWPLPASFVILQWSNARGKHAQTQDFPARCPERRLVGYQGYLQLW</sequence>
<protein>
    <submittedName>
        <fullName evidence="1">(northern house mosquito) hypothetical protein</fullName>
    </submittedName>
</protein>
<dbReference type="EMBL" id="HBUE01314052">
    <property type="protein sequence ID" value="CAG6584878.1"/>
    <property type="molecule type" value="Transcribed_RNA"/>
</dbReference>
<dbReference type="EMBL" id="HBUE01207745">
    <property type="protein sequence ID" value="CAG6533006.1"/>
    <property type="molecule type" value="Transcribed_RNA"/>
</dbReference>
<dbReference type="AlphaFoldDB" id="A0A8D8K761"/>